<keyword evidence="6" id="KW-0436">Ligase</keyword>
<name>A0A2W6MXT6_9HELI</name>
<dbReference type="NCBIfam" id="TIGR02727">
    <property type="entry name" value="MTHFS_bact"/>
    <property type="match status" value="1"/>
</dbReference>
<accession>A0A2W6MXT6</accession>
<proteinExistence type="inferred from homology"/>
<keyword evidence="3 4" id="KW-0067">ATP-binding</keyword>
<comment type="similarity">
    <text evidence="1 5">Belongs to the 5-formyltetrahydrofolate cyclo-ligase family.</text>
</comment>
<dbReference type="InterPro" id="IPR002698">
    <property type="entry name" value="FTHF_cligase"/>
</dbReference>
<evidence type="ECO:0000256" key="2">
    <source>
        <dbReference type="ARBA" id="ARBA00022741"/>
    </source>
</evidence>
<evidence type="ECO:0000313" key="7">
    <source>
        <dbReference type="Proteomes" id="UP000249746"/>
    </source>
</evidence>
<keyword evidence="5" id="KW-0460">Magnesium</keyword>
<feature type="binding site" evidence="4">
    <location>
        <begin position="3"/>
        <end position="7"/>
    </location>
    <ligand>
        <name>ATP</name>
        <dbReference type="ChEBI" id="CHEBI:30616"/>
    </ligand>
</feature>
<feature type="binding site" evidence="4">
    <location>
        <position position="64"/>
    </location>
    <ligand>
        <name>substrate</name>
    </ligand>
</feature>
<dbReference type="GO" id="GO:0009396">
    <property type="term" value="P:folic acid-containing compound biosynthetic process"/>
    <property type="evidence" value="ECO:0007669"/>
    <property type="project" value="TreeGrafter"/>
</dbReference>
<keyword evidence="2 4" id="KW-0547">Nucleotide-binding</keyword>
<keyword evidence="7" id="KW-1185">Reference proteome</keyword>
<comment type="caution">
    <text evidence="6">The sequence shown here is derived from an EMBL/GenBank/DDBJ whole genome shotgun (WGS) entry which is preliminary data.</text>
</comment>
<comment type="catalytic activity">
    <reaction evidence="5">
        <text>(6S)-5-formyl-5,6,7,8-tetrahydrofolate + ATP = (6R)-5,10-methenyltetrahydrofolate + ADP + phosphate</text>
        <dbReference type="Rhea" id="RHEA:10488"/>
        <dbReference type="ChEBI" id="CHEBI:30616"/>
        <dbReference type="ChEBI" id="CHEBI:43474"/>
        <dbReference type="ChEBI" id="CHEBI:57455"/>
        <dbReference type="ChEBI" id="CHEBI:57457"/>
        <dbReference type="ChEBI" id="CHEBI:456216"/>
        <dbReference type="EC" id="6.3.3.2"/>
    </reaction>
</comment>
<dbReference type="GO" id="GO:0046872">
    <property type="term" value="F:metal ion binding"/>
    <property type="evidence" value="ECO:0007669"/>
    <property type="project" value="UniProtKB-KW"/>
</dbReference>
<dbReference type="Proteomes" id="UP000249746">
    <property type="component" value="Unassembled WGS sequence"/>
</dbReference>
<evidence type="ECO:0000256" key="4">
    <source>
        <dbReference type="PIRSR" id="PIRSR006806-1"/>
    </source>
</evidence>
<dbReference type="GO" id="GO:0035999">
    <property type="term" value="P:tetrahydrofolate interconversion"/>
    <property type="evidence" value="ECO:0007669"/>
    <property type="project" value="TreeGrafter"/>
</dbReference>
<dbReference type="Pfam" id="PF01812">
    <property type="entry name" value="5-FTHF_cyc-lig"/>
    <property type="match status" value="1"/>
</dbReference>
<dbReference type="SUPFAM" id="SSF100950">
    <property type="entry name" value="NagB/RpiA/CoA transferase-like"/>
    <property type="match status" value="1"/>
</dbReference>
<dbReference type="PIRSF" id="PIRSF006806">
    <property type="entry name" value="FTHF_cligase"/>
    <property type="match status" value="1"/>
</dbReference>
<dbReference type="GO" id="GO:0030272">
    <property type="term" value="F:5-formyltetrahydrofolate cyclo-ligase activity"/>
    <property type="evidence" value="ECO:0007669"/>
    <property type="project" value="UniProtKB-EC"/>
</dbReference>
<dbReference type="RefSeq" id="WP_245892470.1">
    <property type="nucleotide sequence ID" value="NZ_NBIU01000003.1"/>
</dbReference>
<evidence type="ECO:0000256" key="3">
    <source>
        <dbReference type="ARBA" id="ARBA00022840"/>
    </source>
</evidence>
<comment type="cofactor">
    <cofactor evidence="5">
        <name>Mg(2+)</name>
        <dbReference type="ChEBI" id="CHEBI:18420"/>
    </cofactor>
</comment>
<evidence type="ECO:0000256" key="1">
    <source>
        <dbReference type="ARBA" id="ARBA00010638"/>
    </source>
</evidence>
<feature type="binding site" evidence="4">
    <location>
        <begin position="137"/>
        <end position="145"/>
    </location>
    <ligand>
        <name>ATP</name>
        <dbReference type="ChEBI" id="CHEBI:30616"/>
    </ligand>
</feature>
<reference evidence="6 7" key="1">
    <citation type="submission" date="2017-03" db="EMBL/GenBank/DDBJ databases">
        <title>Genomic and clinical evidence uncovers the enterohepatic species Helicobacter valdiviensis as a potential human intestinal pathogen.</title>
        <authorList>
            <person name="Fresia P."/>
            <person name="Jara R."/>
            <person name="Sierra R."/>
            <person name="Ferres I."/>
            <person name="Greif G."/>
            <person name="Iraola G."/>
            <person name="Collado L."/>
        </authorList>
    </citation>
    <scope>NUCLEOTIDE SEQUENCE [LARGE SCALE GENOMIC DNA]</scope>
    <source>
        <strain evidence="6 7">WBE14</strain>
    </source>
</reference>
<dbReference type="Gene3D" id="3.40.50.10420">
    <property type="entry name" value="NagB/RpiA/CoA transferase-like"/>
    <property type="match status" value="1"/>
</dbReference>
<dbReference type="InterPro" id="IPR037171">
    <property type="entry name" value="NagB/RpiA_transferase-like"/>
</dbReference>
<dbReference type="GO" id="GO:0005524">
    <property type="term" value="F:ATP binding"/>
    <property type="evidence" value="ECO:0007669"/>
    <property type="project" value="UniProtKB-KW"/>
</dbReference>
<protein>
    <recommendedName>
        <fullName evidence="5">5-formyltetrahydrofolate cyclo-ligase</fullName>
        <ecNumber evidence="5">6.3.3.2</ecNumber>
    </recommendedName>
</protein>
<sequence length="226" mass="26745">MQKTLFRQLCKDKLIKIKNSKNSLKLDYKIQTQLKKELDTVLRTLKKQGKKKVNILFYYPLALEFNCRKLLFHYRMQQNIKIFLPFMHNFGFKMVKFRFPLQKKAFGVYEPSNSSYKNTKIDIAIIPVIGMDQNFKRIGFGKGMYDRAFSHLKSKPYNIFICRAINYTHYSITQPHDIQASSFITPFLSLKSKRKNHGNLGYNKLHSFCLHRGRRKLPHLAKALTQ</sequence>
<dbReference type="EMBL" id="NBIU01000003">
    <property type="protein sequence ID" value="PZT48819.1"/>
    <property type="molecule type" value="Genomic_DNA"/>
</dbReference>
<organism evidence="6 7">
    <name type="scientific">Helicobacter valdiviensis</name>
    <dbReference type="NCBI Taxonomy" id="1458358"/>
    <lineage>
        <taxon>Bacteria</taxon>
        <taxon>Pseudomonadati</taxon>
        <taxon>Campylobacterota</taxon>
        <taxon>Epsilonproteobacteria</taxon>
        <taxon>Campylobacterales</taxon>
        <taxon>Helicobacteraceae</taxon>
        <taxon>Helicobacter</taxon>
    </lineage>
</organism>
<dbReference type="PANTHER" id="PTHR23407:SF1">
    <property type="entry name" value="5-FORMYLTETRAHYDROFOLATE CYCLO-LIGASE"/>
    <property type="match status" value="1"/>
</dbReference>
<keyword evidence="5" id="KW-0479">Metal-binding</keyword>
<dbReference type="AlphaFoldDB" id="A0A2W6MXT6"/>
<dbReference type="PANTHER" id="PTHR23407">
    <property type="entry name" value="ATPASE INHIBITOR/5-FORMYLTETRAHYDROFOLATE CYCLO-LIGASE"/>
    <property type="match status" value="1"/>
</dbReference>
<evidence type="ECO:0000256" key="5">
    <source>
        <dbReference type="RuleBase" id="RU361279"/>
    </source>
</evidence>
<evidence type="ECO:0000313" key="6">
    <source>
        <dbReference type="EMBL" id="PZT48819.1"/>
    </source>
</evidence>
<gene>
    <name evidence="6" type="ORF">B6S12_01860</name>
</gene>
<dbReference type="InterPro" id="IPR024185">
    <property type="entry name" value="FTHF_cligase-like_sf"/>
</dbReference>
<dbReference type="EC" id="6.3.3.2" evidence="5"/>